<gene>
    <name evidence="2" type="ORF">SAMN04488000_101762</name>
</gene>
<sequence length="276" mass="31016">MPKRNSSVVGREFGDGVRDAIEQSGMTQRRLAELVDWQEAKVSDLVQGKGGVSEIDLVRLLSYCRTPYEEVDRLVALHRESRERGWLQFPEDGVPDQVHSLISQERLASGITVWSMNLVPGHLQIAGYIRAAAEKSAKIKPADVDSLIRAKLDRQVILRPGREFVFYVHEQALRLPVGGHDVMRAQLTHIHVMLVRQYITFRIVPIAIGAHSGLSGSFTRLSFDKFEPVVFIESENSGLFLEDAASLASYDEVLKRLDRDALDAEESRRLITAMLV</sequence>
<protein>
    <submittedName>
        <fullName evidence="2">Helix-turn-helix domain-containing protein</fullName>
    </submittedName>
</protein>
<proteinExistence type="predicted"/>
<dbReference type="EMBL" id="FOFV01000001">
    <property type="protein sequence ID" value="SEP94643.1"/>
    <property type="molecule type" value="Genomic_DNA"/>
</dbReference>
<dbReference type="AlphaFoldDB" id="A0A1H9C1G5"/>
<dbReference type="CDD" id="cd00093">
    <property type="entry name" value="HTH_XRE"/>
    <property type="match status" value="1"/>
</dbReference>
<dbReference type="RefSeq" id="WP_177229550.1">
    <property type="nucleotide sequence ID" value="NZ_FOFV01000001.1"/>
</dbReference>
<evidence type="ECO:0000313" key="2">
    <source>
        <dbReference type="EMBL" id="SEP94643.1"/>
    </source>
</evidence>
<feature type="domain" description="HTH cro/C1-type" evidence="1">
    <location>
        <begin position="17"/>
        <end position="71"/>
    </location>
</feature>
<dbReference type="InterPro" id="IPR043917">
    <property type="entry name" value="DUF5753"/>
</dbReference>
<reference evidence="3" key="1">
    <citation type="submission" date="2016-10" db="EMBL/GenBank/DDBJ databases">
        <authorList>
            <person name="Varghese N."/>
            <person name="Submissions S."/>
        </authorList>
    </citation>
    <scope>NUCLEOTIDE SEQUENCE [LARGE SCALE GENOMIC DNA]</scope>
    <source>
        <strain evidence="3">DSM 44437</strain>
    </source>
</reference>
<dbReference type="Gene3D" id="1.10.260.40">
    <property type="entry name" value="lambda repressor-like DNA-binding domains"/>
    <property type="match status" value="1"/>
</dbReference>
<evidence type="ECO:0000313" key="3">
    <source>
        <dbReference type="Proteomes" id="UP000199503"/>
    </source>
</evidence>
<dbReference type="GO" id="GO:0003677">
    <property type="term" value="F:DNA binding"/>
    <property type="evidence" value="ECO:0007669"/>
    <property type="project" value="InterPro"/>
</dbReference>
<dbReference type="Pfam" id="PF19054">
    <property type="entry name" value="DUF5753"/>
    <property type="match status" value="1"/>
</dbReference>
<organism evidence="2 3">
    <name type="scientific">Lentzea albida</name>
    <dbReference type="NCBI Taxonomy" id="65499"/>
    <lineage>
        <taxon>Bacteria</taxon>
        <taxon>Bacillati</taxon>
        <taxon>Actinomycetota</taxon>
        <taxon>Actinomycetes</taxon>
        <taxon>Pseudonocardiales</taxon>
        <taxon>Pseudonocardiaceae</taxon>
        <taxon>Lentzea</taxon>
    </lineage>
</organism>
<dbReference type="PROSITE" id="PS50943">
    <property type="entry name" value="HTH_CROC1"/>
    <property type="match status" value="1"/>
</dbReference>
<dbReference type="InterPro" id="IPR010982">
    <property type="entry name" value="Lambda_DNA-bd_dom_sf"/>
</dbReference>
<keyword evidence="3" id="KW-1185">Reference proteome</keyword>
<dbReference type="STRING" id="65499.SAMN04488000_101762"/>
<dbReference type="Pfam" id="PF13560">
    <property type="entry name" value="HTH_31"/>
    <property type="match status" value="1"/>
</dbReference>
<accession>A0A1H9C1G5</accession>
<dbReference type="SMART" id="SM00530">
    <property type="entry name" value="HTH_XRE"/>
    <property type="match status" value="1"/>
</dbReference>
<evidence type="ECO:0000259" key="1">
    <source>
        <dbReference type="PROSITE" id="PS50943"/>
    </source>
</evidence>
<dbReference type="Proteomes" id="UP000199503">
    <property type="component" value="Unassembled WGS sequence"/>
</dbReference>
<dbReference type="InterPro" id="IPR001387">
    <property type="entry name" value="Cro/C1-type_HTH"/>
</dbReference>
<name>A0A1H9C1G5_9PSEU</name>
<dbReference type="SUPFAM" id="SSF47413">
    <property type="entry name" value="lambda repressor-like DNA-binding domains"/>
    <property type="match status" value="1"/>
</dbReference>